<evidence type="ECO:0000313" key="3">
    <source>
        <dbReference type="Proteomes" id="UP000615003"/>
    </source>
</evidence>
<organism evidence="2 3">
    <name type="scientific">Pseudoalteromonas carrageenovora IAM 12662</name>
    <dbReference type="NCBI Taxonomy" id="1314868"/>
    <lineage>
        <taxon>Bacteria</taxon>
        <taxon>Pseudomonadati</taxon>
        <taxon>Pseudomonadota</taxon>
        <taxon>Gammaproteobacteria</taxon>
        <taxon>Alteromonadales</taxon>
        <taxon>Pseudoalteromonadaceae</taxon>
        <taxon>Pseudoalteromonas</taxon>
    </lineage>
</organism>
<keyword evidence="1" id="KW-0812">Transmembrane</keyword>
<evidence type="ECO:0000256" key="1">
    <source>
        <dbReference type="SAM" id="Phobius"/>
    </source>
</evidence>
<protein>
    <submittedName>
        <fullName evidence="2">Uncharacterized protein</fullName>
    </submittedName>
</protein>
<feature type="transmembrane region" description="Helical" evidence="1">
    <location>
        <begin position="6"/>
        <end position="32"/>
    </location>
</feature>
<gene>
    <name evidence="2" type="ORF">PCARR_b0374</name>
</gene>
<accession>A0ABR9EYN0</accession>
<sequence>MLIWGGIPAVVLFLVFSFGLAIGWFALSIFILEIKLANDESADVETYLNQVLE</sequence>
<keyword evidence="1" id="KW-0472">Membrane</keyword>
<reference evidence="2 3" key="1">
    <citation type="submission" date="2015-06" db="EMBL/GenBank/DDBJ databases">
        <title>Genome sequence of Pseudoalteromonas carrageenovora.</title>
        <authorList>
            <person name="Xie B.-B."/>
            <person name="Rong J.-C."/>
            <person name="Qin Q.-L."/>
            <person name="Zhang Y.-Z."/>
        </authorList>
    </citation>
    <scope>NUCLEOTIDE SEQUENCE [LARGE SCALE GENOMIC DNA]</scope>
    <source>
        <strain evidence="2 3">IAM 12662</strain>
    </source>
</reference>
<proteinExistence type="predicted"/>
<evidence type="ECO:0000313" key="2">
    <source>
        <dbReference type="EMBL" id="MBE0384404.1"/>
    </source>
</evidence>
<keyword evidence="1" id="KW-1133">Transmembrane helix</keyword>
<comment type="caution">
    <text evidence="2">The sequence shown here is derived from an EMBL/GenBank/DDBJ whole genome shotgun (WGS) entry which is preliminary data.</text>
</comment>
<dbReference type="Proteomes" id="UP000615003">
    <property type="component" value="Unassembled WGS sequence"/>
</dbReference>
<keyword evidence="3" id="KW-1185">Reference proteome</keyword>
<dbReference type="EMBL" id="AQGW01000025">
    <property type="protein sequence ID" value="MBE0384404.1"/>
    <property type="molecule type" value="Genomic_DNA"/>
</dbReference>
<name>A0ABR9EYN0_PSEVC</name>